<evidence type="ECO:0000256" key="2">
    <source>
        <dbReference type="ARBA" id="ARBA00022676"/>
    </source>
</evidence>
<protein>
    <recommendedName>
        <fullName evidence="7">Nucleotide-diphospho-sugar transferase domain-containing protein</fullName>
    </recommendedName>
</protein>
<keyword evidence="3" id="KW-0808">Transferase</keyword>
<evidence type="ECO:0000256" key="3">
    <source>
        <dbReference type="ARBA" id="ARBA00022679"/>
    </source>
</evidence>
<feature type="region of interest" description="Disordered" evidence="4">
    <location>
        <begin position="1"/>
        <end position="35"/>
    </location>
</feature>
<evidence type="ECO:0000256" key="1">
    <source>
        <dbReference type="ARBA" id="ARBA00005664"/>
    </source>
</evidence>
<dbReference type="GO" id="GO:0006487">
    <property type="term" value="P:protein N-linked glycosylation"/>
    <property type="evidence" value="ECO:0007669"/>
    <property type="project" value="TreeGrafter"/>
</dbReference>
<comment type="similarity">
    <text evidence="1">Belongs to the glycosyltransferase 34 family.</text>
</comment>
<dbReference type="InterPro" id="IPR029044">
    <property type="entry name" value="Nucleotide-diphossugar_trans"/>
</dbReference>
<dbReference type="AlphaFoldDB" id="A0A1Y6LHJ9"/>
<gene>
    <name evidence="5" type="ORF">ZT1A5_G4579</name>
</gene>
<dbReference type="GO" id="GO:0016757">
    <property type="term" value="F:glycosyltransferase activity"/>
    <property type="evidence" value="ECO:0007669"/>
    <property type="project" value="UniProtKB-KW"/>
</dbReference>
<dbReference type="Gene3D" id="3.90.550.10">
    <property type="entry name" value="Spore Coat Polysaccharide Biosynthesis Protein SpsA, Chain A"/>
    <property type="match status" value="1"/>
</dbReference>
<dbReference type="InterPro" id="IPR008630">
    <property type="entry name" value="Glyco_trans_34"/>
</dbReference>
<name>A0A1Y6LHJ9_ZYMTR</name>
<dbReference type="PANTHER" id="PTHR31306">
    <property type="entry name" value="ALPHA-1,6-MANNOSYLTRANSFERASE MNN11-RELATED"/>
    <property type="match status" value="1"/>
</dbReference>
<evidence type="ECO:0000256" key="4">
    <source>
        <dbReference type="SAM" id="MobiDB-lite"/>
    </source>
</evidence>
<organism evidence="5 6">
    <name type="scientific">Zymoseptoria tritici ST99CH_1A5</name>
    <dbReference type="NCBI Taxonomy" id="1276529"/>
    <lineage>
        <taxon>Eukaryota</taxon>
        <taxon>Fungi</taxon>
        <taxon>Dikarya</taxon>
        <taxon>Ascomycota</taxon>
        <taxon>Pezizomycotina</taxon>
        <taxon>Dothideomycetes</taxon>
        <taxon>Dothideomycetidae</taxon>
        <taxon>Mycosphaerellales</taxon>
        <taxon>Mycosphaerellaceae</taxon>
        <taxon>Zymoseptoria</taxon>
    </lineage>
</organism>
<evidence type="ECO:0008006" key="7">
    <source>
        <dbReference type="Google" id="ProtNLM"/>
    </source>
</evidence>
<dbReference type="GO" id="GO:0000139">
    <property type="term" value="C:Golgi membrane"/>
    <property type="evidence" value="ECO:0007669"/>
    <property type="project" value="TreeGrafter"/>
</dbReference>
<keyword evidence="2" id="KW-0328">Glycosyltransferase</keyword>
<dbReference type="Proteomes" id="UP000215453">
    <property type="component" value="Chromosome 3"/>
</dbReference>
<reference evidence="5 6" key="1">
    <citation type="submission" date="2016-10" db="EMBL/GenBank/DDBJ databases">
        <authorList>
            <person name="Varghese N."/>
        </authorList>
    </citation>
    <scope>NUCLEOTIDE SEQUENCE [LARGE SCALE GENOMIC DNA]</scope>
</reference>
<evidence type="ECO:0000313" key="6">
    <source>
        <dbReference type="Proteomes" id="UP000215453"/>
    </source>
</evidence>
<accession>A0A1Y6LHJ9</accession>
<proteinExistence type="inferred from homology"/>
<sequence length="300" mass="35044">MDVPDEDEDDLEDIIRGEEPEKIQDRDKSEEEQDAPCWKWTTSPCAASRVKSFAQIHGYDYKFYHAQHMKGYYDTWIRPHLLASLLRDNDYDFVMTMDADVTITHKDVPLEWLFNRWNITERTSIALPWDVETQIWETDYIRGKDSRGLTVLNAGVVIVQNLPHTLEMLQAWGDCPTETRYEGCAHWKTEWSHEQRAFSEYIRYDFNPDGDNIVPIACDDAMSWPGATEERPGPFNSVVLSDCNGNFLRHHTWHKERPRGEFQDAVMQLMIRLLQDKVKENMDTILTEERKERKGGGGIA</sequence>
<dbReference type="PANTHER" id="PTHR31306:SF3">
    <property type="entry name" value="NUCLEOTIDE-DIPHOSPHO-SUGAR TRANSFERASE DOMAIN-CONTAINING PROTEIN"/>
    <property type="match status" value="1"/>
</dbReference>
<feature type="compositionally biased region" description="Acidic residues" evidence="4">
    <location>
        <begin position="1"/>
        <end position="12"/>
    </location>
</feature>
<dbReference type="EMBL" id="LT882678">
    <property type="protein sequence ID" value="SMY23139.1"/>
    <property type="molecule type" value="Genomic_DNA"/>
</dbReference>
<feature type="compositionally biased region" description="Basic and acidic residues" evidence="4">
    <location>
        <begin position="13"/>
        <end position="29"/>
    </location>
</feature>
<evidence type="ECO:0000313" key="5">
    <source>
        <dbReference type="EMBL" id="SMY23139.1"/>
    </source>
</evidence>